<dbReference type="InterPro" id="IPR028082">
    <property type="entry name" value="Peripla_BP_I"/>
</dbReference>
<evidence type="ECO:0000256" key="3">
    <source>
        <dbReference type="ARBA" id="ARBA00022729"/>
    </source>
</evidence>
<name>A0A4R3RC36_9HYPH</name>
<dbReference type="GO" id="GO:0030313">
    <property type="term" value="C:cell envelope"/>
    <property type="evidence" value="ECO:0007669"/>
    <property type="project" value="UniProtKB-SubCell"/>
</dbReference>
<dbReference type="AlphaFoldDB" id="A0A4R3RC36"/>
<dbReference type="PANTHER" id="PTHR46847">
    <property type="entry name" value="D-ALLOSE-BINDING PERIPLASMIC PROTEIN-RELATED"/>
    <property type="match status" value="1"/>
</dbReference>
<comment type="caution">
    <text evidence="6">The sequence shown here is derived from an EMBL/GenBank/DDBJ whole genome shotgun (WGS) entry which is preliminary data.</text>
</comment>
<dbReference type="CDD" id="cd01536">
    <property type="entry name" value="PBP1_ABC_sugar_binding-like"/>
    <property type="match status" value="1"/>
</dbReference>
<comment type="similarity">
    <text evidence="2">Belongs to the bacterial solute-binding protein 2 family.</text>
</comment>
<proteinExistence type="inferred from homology"/>
<dbReference type="Gene3D" id="3.40.50.2300">
    <property type="match status" value="2"/>
</dbReference>
<keyword evidence="7" id="KW-1185">Reference proteome</keyword>
<gene>
    <name evidence="6" type="ORF">EV130_101427</name>
</gene>
<dbReference type="Pfam" id="PF13407">
    <property type="entry name" value="Peripla_BP_4"/>
    <property type="match status" value="1"/>
</dbReference>
<dbReference type="RefSeq" id="WP_132659120.1">
    <property type="nucleotide sequence ID" value="NZ_SMBJ01000001.1"/>
</dbReference>
<dbReference type="SUPFAM" id="SSF53822">
    <property type="entry name" value="Periplasmic binding protein-like I"/>
    <property type="match status" value="1"/>
</dbReference>
<accession>A0A4R3RC36</accession>
<evidence type="ECO:0000259" key="5">
    <source>
        <dbReference type="Pfam" id="PF13407"/>
    </source>
</evidence>
<reference evidence="6 7" key="1">
    <citation type="submission" date="2019-03" db="EMBL/GenBank/DDBJ databases">
        <title>Genomic Encyclopedia of Type Strains, Phase IV (KMG-V): Genome sequencing to study the core and pangenomes of soil and plant-associated prokaryotes.</title>
        <authorList>
            <person name="Whitman W."/>
        </authorList>
    </citation>
    <scope>NUCLEOTIDE SEQUENCE [LARGE SCALE GENOMIC DNA]</scope>
    <source>
        <strain evidence="6 7">Gr42</strain>
    </source>
</reference>
<feature type="signal peptide" evidence="4">
    <location>
        <begin position="1"/>
        <end position="22"/>
    </location>
</feature>
<keyword evidence="3 4" id="KW-0732">Signal</keyword>
<comment type="subcellular location">
    <subcellularLocation>
        <location evidence="1">Cell envelope</location>
    </subcellularLocation>
</comment>
<evidence type="ECO:0000313" key="7">
    <source>
        <dbReference type="Proteomes" id="UP000295547"/>
    </source>
</evidence>
<dbReference type="EMBL" id="SMBJ01000001">
    <property type="protein sequence ID" value="TCU30852.1"/>
    <property type="molecule type" value="Genomic_DNA"/>
</dbReference>
<feature type="chain" id="PRO_5020937040" evidence="4">
    <location>
        <begin position="23"/>
        <end position="305"/>
    </location>
</feature>
<dbReference type="OrthoDB" id="9804917at2"/>
<sequence>MKPQSLLGALTLLAVAVVPSLAQEPVKLGFITKFPVPFFATMENAAKEYAKRNPGVEIIYGQGSSATDIEGQIAQIESMVTQGVQGIAITPVDPTVSTALDKAVAAGIKVVLMDNNIPDWKGRTALATTDNFAAGKIAGEYLKTVLRAGDTMGILEGVPGVPALDDRVKGMLEGLNGLDVKIVGKGATNCSEELGISVAEDLLTKNPDLKAIYAACGPPAAGAARAIKNAGTANDKIVLVGFDFCCGEEEALKSGVEDASVAQFPTKMAELGVDALVKSIRGEKVESMIDSGAALVTPENMAKFQ</sequence>
<evidence type="ECO:0000313" key="6">
    <source>
        <dbReference type="EMBL" id="TCU30852.1"/>
    </source>
</evidence>
<evidence type="ECO:0000256" key="4">
    <source>
        <dbReference type="SAM" id="SignalP"/>
    </source>
</evidence>
<dbReference type="InterPro" id="IPR025997">
    <property type="entry name" value="SBP_2_dom"/>
</dbReference>
<dbReference type="GO" id="GO:0030246">
    <property type="term" value="F:carbohydrate binding"/>
    <property type="evidence" value="ECO:0007669"/>
    <property type="project" value="UniProtKB-ARBA"/>
</dbReference>
<protein>
    <submittedName>
        <fullName evidence="6">Monosaccharide ABC transporter substrate-binding protein (CUT2 family)</fullName>
    </submittedName>
</protein>
<dbReference type="Proteomes" id="UP000295547">
    <property type="component" value="Unassembled WGS sequence"/>
</dbReference>
<evidence type="ECO:0000256" key="2">
    <source>
        <dbReference type="ARBA" id="ARBA00007639"/>
    </source>
</evidence>
<dbReference type="PANTHER" id="PTHR46847:SF1">
    <property type="entry name" value="D-ALLOSE-BINDING PERIPLASMIC PROTEIN-RELATED"/>
    <property type="match status" value="1"/>
</dbReference>
<feature type="domain" description="Periplasmic binding protein" evidence="5">
    <location>
        <begin position="37"/>
        <end position="284"/>
    </location>
</feature>
<organism evidence="6 7">
    <name type="scientific">Rhizobium azibense</name>
    <dbReference type="NCBI Taxonomy" id="1136135"/>
    <lineage>
        <taxon>Bacteria</taxon>
        <taxon>Pseudomonadati</taxon>
        <taxon>Pseudomonadota</taxon>
        <taxon>Alphaproteobacteria</taxon>
        <taxon>Hyphomicrobiales</taxon>
        <taxon>Rhizobiaceae</taxon>
        <taxon>Rhizobium/Agrobacterium group</taxon>
        <taxon>Rhizobium</taxon>
    </lineage>
</organism>
<evidence type="ECO:0000256" key="1">
    <source>
        <dbReference type="ARBA" id="ARBA00004196"/>
    </source>
</evidence>